<feature type="compositionally biased region" description="Basic residues" evidence="1">
    <location>
        <begin position="1"/>
        <end position="17"/>
    </location>
</feature>
<accession>A0AAN8XKX6</accession>
<keyword evidence="3" id="KW-1185">Reference proteome</keyword>
<evidence type="ECO:0000256" key="1">
    <source>
        <dbReference type="SAM" id="MobiDB-lite"/>
    </source>
</evidence>
<name>A0AAN8XKX6_HALRR</name>
<feature type="compositionally biased region" description="Polar residues" evidence="1">
    <location>
        <begin position="40"/>
        <end position="51"/>
    </location>
</feature>
<feature type="non-terminal residue" evidence="2">
    <location>
        <position position="163"/>
    </location>
</feature>
<evidence type="ECO:0000313" key="2">
    <source>
        <dbReference type="EMBL" id="KAK7083553.1"/>
    </source>
</evidence>
<feature type="compositionally biased region" description="Basic and acidic residues" evidence="1">
    <location>
        <begin position="98"/>
        <end position="107"/>
    </location>
</feature>
<protein>
    <submittedName>
        <fullName evidence="2">Uncharacterized protein</fullName>
    </submittedName>
</protein>
<organism evidence="2 3">
    <name type="scientific">Halocaridina rubra</name>
    <name type="common">Hawaiian red shrimp</name>
    <dbReference type="NCBI Taxonomy" id="373956"/>
    <lineage>
        <taxon>Eukaryota</taxon>
        <taxon>Metazoa</taxon>
        <taxon>Ecdysozoa</taxon>
        <taxon>Arthropoda</taxon>
        <taxon>Crustacea</taxon>
        <taxon>Multicrustacea</taxon>
        <taxon>Malacostraca</taxon>
        <taxon>Eumalacostraca</taxon>
        <taxon>Eucarida</taxon>
        <taxon>Decapoda</taxon>
        <taxon>Pleocyemata</taxon>
        <taxon>Caridea</taxon>
        <taxon>Atyoidea</taxon>
        <taxon>Atyidae</taxon>
        <taxon>Halocaridina</taxon>
    </lineage>
</organism>
<reference evidence="2 3" key="1">
    <citation type="submission" date="2023-11" db="EMBL/GenBank/DDBJ databases">
        <title>Halocaridina rubra genome assembly.</title>
        <authorList>
            <person name="Smith C."/>
        </authorList>
    </citation>
    <scope>NUCLEOTIDE SEQUENCE [LARGE SCALE GENOMIC DNA]</scope>
    <source>
        <strain evidence="2">EP-1</strain>
        <tissue evidence="2">Whole</tissue>
    </source>
</reference>
<feature type="compositionally biased region" description="Basic and acidic residues" evidence="1">
    <location>
        <begin position="75"/>
        <end position="87"/>
    </location>
</feature>
<dbReference type="Proteomes" id="UP001381693">
    <property type="component" value="Unassembled WGS sequence"/>
</dbReference>
<feature type="region of interest" description="Disordered" evidence="1">
    <location>
        <begin position="133"/>
        <end position="152"/>
    </location>
</feature>
<feature type="region of interest" description="Disordered" evidence="1">
    <location>
        <begin position="1"/>
        <end position="118"/>
    </location>
</feature>
<evidence type="ECO:0000313" key="3">
    <source>
        <dbReference type="Proteomes" id="UP001381693"/>
    </source>
</evidence>
<sequence>FLRSRRDKKKEKKTKKKKDNDTSSNKEEKSDNEANDDSGTRTSELISTALTSAPPESVNSNALTPNVDDEGYSVRPEETKKANDHSFDSSSDSDSDAEGDKKIHVEIKPISNGGAPMSASVDELRATIEGMSLSPLSFSSPRVPPRQLSSDGKIKIRYLTLQK</sequence>
<feature type="compositionally biased region" description="Basic and acidic residues" evidence="1">
    <location>
        <begin position="18"/>
        <end position="32"/>
    </location>
</feature>
<feature type="non-terminal residue" evidence="2">
    <location>
        <position position="1"/>
    </location>
</feature>
<dbReference type="AlphaFoldDB" id="A0AAN8XKX6"/>
<proteinExistence type="predicted"/>
<comment type="caution">
    <text evidence="2">The sequence shown here is derived from an EMBL/GenBank/DDBJ whole genome shotgun (WGS) entry which is preliminary data.</text>
</comment>
<dbReference type="EMBL" id="JAXCGZ010002827">
    <property type="protein sequence ID" value="KAK7083553.1"/>
    <property type="molecule type" value="Genomic_DNA"/>
</dbReference>
<gene>
    <name evidence="2" type="ORF">SK128_020390</name>
</gene>